<gene>
    <name evidence="1" type="ORF">DERP_011156</name>
</gene>
<dbReference type="Proteomes" id="UP000887458">
    <property type="component" value="Unassembled WGS sequence"/>
</dbReference>
<reference evidence="1 2" key="1">
    <citation type="journal article" date="2018" name="J. Allergy Clin. Immunol.">
        <title>High-quality assembly of Dermatophagoides pteronyssinus genome and transcriptome reveals a wide range of novel allergens.</title>
        <authorList>
            <person name="Liu X.Y."/>
            <person name="Yang K.Y."/>
            <person name="Wang M.Q."/>
            <person name="Kwok J.S."/>
            <person name="Zeng X."/>
            <person name="Yang Z."/>
            <person name="Xiao X.J."/>
            <person name="Lau C.P."/>
            <person name="Li Y."/>
            <person name="Huang Z.M."/>
            <person name="Ba J.G."/>
            <person name="Yim A.K."/>
            <person name="Ouyang C.Y."/>
            <person name="Ngai S.M."/>
            <person name="Chan T.F."/>
            <person name="Leung E.L."/>
            <person name="Liu L."/>
            <person name="Liu Z.G."/>
            <person name="Tsui S.K."/>
        </authorList>
    </citation>
    <scope>NUCLEOTIDE SEQUENCE [LARGE SCALE GENOMIC DNA]</scope>
    <source>
        <strain evidence="1">Derp</strain>
    </source>
</reference>
<comment type="caution">
    <text evidence="1">The sequence shown here is derived from an EMBL/GenBank/DDBJ whole genome shotgun (WGS) entry which is preliminary data.</text>
</comment>
<organism evidence="1 2">
    <name type="scientific">Dermatophagoides pteronyssinus</name>
    <name type="common">European house dust mite</name>
    <dbReference type="NCBI Taxonomy" id="6956"/>
    <lineage>
        <taxon>Eukaryota</taxon>
        <taxon>Metazoa</taxon>
        <taxon>Ecdysozoa</taxon>
        <taxon>Arthropoda</taxon>
        <taxon>Chelicerata</taxon>
        <taxon>Arachnida</taxon>
        <taxon>Acari</taxon>
        <taxon>Acariformes</taxon>
        <taxon>Sarcoptiformes</taxon>
        <taxon>Astigmata</taxon>
        <taxon>Psoroptidia</taxon>
        <taxon>Analgoidea</taxon>
        <taxon>Pyroglyphidae</taxon>
        <taxon>Dermatophagoidinae</taxon>
        <taxon>Dermatophagoides</taxon>
    </lineage>
</organism>
<protein>
    <submittedName>
        <fullName evidence="1">Uncharacterized protein</fullName>
    </submittedName>
</protein>
<evidence type="ECO:0000313" key="1">
    <source>
        <dbReference type="EMBL" id="KAH9419061.1"/>
    </source>
</evidence>
<name>A0ABQ8J903_DERPT</name>
<keyword evidence="2" id="KW-1185">Reference proteome</keyword>
<proteinExistence type="predicted"/>
<sequence length="79" mass="9190">MVEWMKLSVDEDDRCRYWERNRYRNRVCDLRASAIKRVIESSISPAPFINFNPSVGLVNIDDVCGRDGRVHMRSQGESS</sequence>
<reference evidence="1 2" key="2">
    <citation type="journal article" date="2022" name="Mol. Biol. Evol.">
        <title>Comparative Genomics Reveals Insights into the Divergent Evolution of Astigmatic Mites and Household Pest Adaptations.</title>
        <authorList>
            <person name="Xiong Q."/>
            <person name="Wan A.T."/>
            <person name="Liu X."/>
            <person name="Fung C.S."/>
            <person name="Xiao X."/>
            <person name="Malainual N."/>
            <person name="Hou J."/>
            <person name="Wang L."/>
            <person name="Wang M."/>
            <person name="Yang K.Y."/>
            <person name="Cui Y."/>
            <person name="Leung E.L."/>
            <person name="Nong W."/>
            <person name="Shin S.K."/>
            <person name="Au S.W."/>
            <person name="Jeong K.Y."/>
            <person name="Chew F.T."/>
            <person name="Hui J.H."/>
            <person name="Leung T.F."/>
            <person name="Tungtrongchitr A."/>
            <person name="Zhong N."/>
            <person name="Liu Z."/>
            <person name="Tsui S.K."/>
        </authorList>
    </citation>
    <scope>NUCLEOTIDE SEQUENCE [LARGE SCALE GENOMIC DNA]</scope>
    <source>
        <strain evidence="1">Derp</strain>
    </source>
</reference>
<dbReference type="EMBL" id="NJHN03000061">
    <property type="protein sequence ID" value="KAH9419061.1"/>
    <property type="molecule type" value="Genomic_DNA"/>
</dbReference>
<accession>A0ABQ8J903</accession>
<evidence type="ECO:0000313" key="2">
    <source>
        <dbReference type="Proteomes" id="UP000887458"/>
    </source>
</evidence>